<keyword evidence="2" id="KW-1185">Reference proteome</keyword>
<dbReference type="EnsemblPlants" id="evm.model.01.2235">
    <property type="protein sequence ID" value="cds.evm.model.01.2235"/>
    <property type="gene ID" value="evm.TU.01.2235"/>
</dbReference>
<dbReference type="AlphaFoldDB" id="A0A803NKC2"/>
<protein>
    <submittedName>
        <fullName evidence="1">Uncharacterized protein</fullName>
    </submittedName>
</protein>
<evidence type="ECO:0000313" key="1">
    <source>
        <dbReference type="EnsemblPlants" id="cds.evm.model.01.2235"/>
    </source>
</evidence>
<reference evidence="1" key="1">
    <citation type="submission" date="2018-11" db="EMBL/GenBank/DDBJ databases">
        <authorList>
            <person name="Grassa J C."/>
        </authorList>
    </citation>
    <scope>NUCLEOTIDE SEQUENCE [LARGE SCALE GENOMIC DNA]</scope>
</reference>
<name>A0A803NKC2_CANSA</name>
<dbReference type="EMBL" id="UZAU01000063">
    <property type="status" value="NOT_ANNOTATED_CDS"/>
    <property type="molecule type" value="Genomic_DNA"/>
</dbReference>
<sequence>MIVFSSDVLGFFETAVMADVKMSEVLRDLHTHSLFGFDQEIIDLHQVHSMSSPATAVVKSSKKGLKKLATLDEVMIKPSSSGVYHRLPRDEETPNHNYNGFEAWSQTHLMSGAMLPLQDYFIDFFVFVGLSPYQLIPQAYRLLSGLYIFYVARNWAPPRLAKILYFYELLSVPKKGDKFKDGLYNLQTHSANEIPVPFNFQKNVKEYRHQFKAFEHPNLLTDWVRVPPMHRTAPTQLFLNHAQVFAGYKKEELNVGDLVMTANYRRAKLILESQSVEDFKLSKVICSNVRNPGSVKTLREDIISSTEDKYNKYRFKREQELAFARAQAAFGRIFQ</sequence>
<proteinExistence type="predicted"/>
<evidence type="ECO:0000313" key="2">
    <source>
        <dbReference type="Proteomes" id="UP000596661"/>
    </source>
</evidence>
<dbReference type="Gramene" id="evm.model.01.2235">
    <property type="protein sequence ID" value="cds.evm.model.01.2235"/>
    <property type="gene ID" value="evm.TU.01.2235"/>
</dbReference>
<accession>A0A803NKC2</accession>
<reference evidence="1" key="2">
    <citation type="submission" date="2021-03" db="UniProtKB">
        <authorList>
            <consortium name="EnsemblPlants"/>
        </authorList>
    </citation>
    <scope>IDENTIFICATION</scope>
</reference>
<dbReference type="Proteomes" id="UP000596661">
    <property type="component" value="Chromosome 1"/>
</dbReference>
<organism evidence="1 2">
    <name type="scientific">Cannabis sativa</name>
    <name type="common">Hemp</name>
    <name type="synonym">Marijuana</name>
    <dbReference type="NCBI Taxonomy" id="3483"/>
    <lineage>
        <taxon>Eukaryota</taxon>
        <taxon>Viridiplantae</taxon>
        <taxon>Streptophyta</taxon>
        <taxon>Embryophyta</taxon>
        <taxon>Tracheophyta</taxon>
        <taxon>Spermatophyta</taxon>
        <taxon>Magnoliopsida</taxon>
        <taxon>eudicotyledons</taxon>
        <taxon>Gunneridae</taxon>
        <taxon>Pentapetalae</taxon>
        <taxon>rosids</taxon>
        <taxon>fabids</taxon>
        <taxon>Rosales</taxon>
        <taxon>Cannabaceae</taxon>
        <taxon>Cannabis</taxon>
    </lineage>
</organism>